<comment type="subcellular location">
    <subcellularLocation>
        <location evidence="3">Cytoplasm</location>
    </subcellularLocation>
</comment>
<keyword evidence="2 3" id="KW-0143">Chaperone</keyword>
<dbReference type="Gene3D" id="1.20.1280.20">
    <property type="entry name" value="HscB, C-terminal domain"/>
    <property type="match status" value="1"/>
</dbReference>
<comment type="similarity">
    <text evidence="3">Belongs to the TorD/DmsD family. TorD subfamily.</text>
</comment>
<dbReference type="Gene3D" id="1.20.120.1820">
    <property type="match status" value="1"/>
</dbReference>
<protein>
    <recommendedName>
        <fullName evidence="3">Chaperone protein TorD</fullName>
    </recommendedName>
</protein>
<dbReference type="HAMAP" id="MF_01150">
    <property type="entry name" value="TorD"/>
    <property type="match status" value="1"/>
</dbReference>
<evidence type="ECO:0000313" key="4">
    <source>
        <dbReference type="EMBL" id="THE33674.1"/>
    </source>
</evidence>
<comment type="caution">
    <text evidence="4">The sequence shown here is derived from an EMBL/GenBank/DDBJ whole genome shotgun (WGS) entry which is preliminary data.</text>
</comment>
<reference evidence="4 5" key="1">
    <citation type="submission" date="2018-05" db="EMBL/GenBank/DDBJ databases">
        <title>Isolation and genomic analyses of lactose-positive bacteria from faecal samples of preterm neonates.</title>
        <authorList>
            <person name="Chen Y."/>
            <person name="Brook T.C."/>
            <person name="O'Neill I."/>
            <person name="Soe C.Z."/>
            <person name="Hall L.J."/>
            <person name="Hoyles L."/>
        </authorList>
    </citation>
    <scope>NUCLEOTIDE SEQUENCE [LARGE SCALE GENOMIC DNA]</scope>
    <source>
        <strain evidence="4 5">P080C CL</strain>
    </source>
</reference>
<evidence type="ECO:0000256" key="1">
    <source>
        <dbReference type="ARBA" id="ARBA00022490"/>
    </source>
</evidence>
<keyword evidence="1 3" id="KW-0963">Cytoplasm</keyword>
<dbReference type="Proteomes" id="UP000306790">
    <property type="component" value="Unassembled WGS sequence"/>
</dbReference>
<sequence length="203" mass="23127">MDSQKHLTEEQIACVYAWLARLFSRELDSESLLQLHASDMQDWYSLLKREPSLNQPVTILEEKIAALKLREEGQLELAADFCGLFLMSDTQAALPYASVYEQCESGDSEIKHLLFEAGMQTSETFNEPGDHLAIFLELQSHLHFSLGEENLNHLRINALRRKTVSVLLRWLPEFSANCCKYDAFGFYAALSQLGLALVQLDNR</sequence>
<evidence type="ECO:0000256" key="3">
    <source>
        <dbReference type="HAMAP-Rule" id="MF_01150"/>
    </source>
</evidence>
<gene>
    <name evidence="3" type="primary">torD</name>
    <name evidence="4" type="ORF">DJ535_23695</name>
</gene>
<dbReference type="InterPro" id="IPR036411">
    <property type="entry name" value="TorD-like_sf"/>
</dbReference>
<dbReference type="RefSeq" id="WP_048221675.1">
    <property type="nucleotide sequence ID" value="NZ_QFVP01000028.1"/>
</dbReference>
<name>A0ABY2PMZ9_9ENTR</name>
<organism evidence="4 5">
    <name type="scientific">Citrobacter murliniae</name>
    <dbReference type="NCBI Taxonomy" id="67829"/>
    <lineage>
        <taxon>Bacteria</taxon>
        <taxon>Pseudomonadati</taxon>
        <taxon>Pseudomonadota</taxon>
        <taxon>Gammaproteobacteria</taxon>
        <taxon>Enterobacterales</taxon>
        <taxon>Enterobacteriaceae</taxon>
        <taxon>Citrobacter</taxon>
        <taxon>Citrobacter freundii complex</taxon>
    </lineage>
</organism>
<dbReference type="SUPFAM" id="SSF89155">
    <property type="entry name" value="TorD-like"/>
    <property type="match status" value="1"/>
</dbReference>
<dbReference type="EMBL" id="QFVP01000028">
    <property type="protein sequence ID" value="THE33674.1"/>
    <property type="molecule type" value="Genomic_DNA"/>
</dbReference>
<proteinExistence type="inferred from homology"/>
<dbReference type="InterPro" id="IPR023069">
    <property type="entry name" value="Chaperone_TorD"/>
</dbReference>
<dbReference type="InterPro" id="IPR050289">
    <property type="entry name" value="TorD/DmsD_chaperones"/>
</dbReference>
<dbReference type="InterPro" id="IPR020945">
    <property type="entry name" value="DMSO/NO3_reduct_chaperone"/>
</dbReference>
<evidence type="ECO:0000256" key="2">
    <source>
        <dbReference type="ARBA" id="ARBA00023186"/>
    </source>
</evidence>
<dbReference type="Pfam" id="PF02613">
    <property type="entry name" value="Nitrate_red_del"/>
    <property type="match status" value="1"/>
</dbReference>
<keyword evidence="5" id="KW-1185">Reference proteome</keyword>
<comment type="function">
    <text evidence="3">Involved in the biogenesis of TorA. Acts on TorA before the insertion of the molybdenum cofactor and, as a result, probably favors a conformation of the apoenzyme that is competent for acquiring the cofactor.</text>
</comment>
<accession>A0ABY2PMZ9</accession>
<dbReference type="InterPro" id="IPR036386">
    <property type="entry name" value="HscB_C_sf"/>
</dbReference>
<evidence type="ECO:0000313" key="5">
    <source>
        <dbReference type="Proteomes" id="UP000306790"/>
    </source>
</evidence>
<dbReference type="PANTHER" id="PTHR34227">
    <property type="entry name" value="CHAPERONE PROTEIN YCDY"/>
    <property type="match status" value="1"/>
</dbReference>
<dbReference type="PANTHER" id="PTHR34227:SF11">
    <property type="entry name" value="CHAPERONE PROTEIN TORD"/>
    <property type="match status" value="1"/>
</dbReference>
<dbReference type="NCBIfam" id="NF003442">
    <property type="entry name" value="PRK04976.1"/>
    <property type="match status" value="1"/>
</dbReference>